<dbReference type="EMBL" id="WEKV01000008">
    <property type="protein sequence ID" value="KAB7785956.1"/>
    <property type="molecule type" value="Genomic_DNA"/>
</dbReference>
<gene>
    <name evidence="1" type="ORF">F8B43_1357</name>
</gene>
<proteinExistence type="predicted"/>
<protein>
    <submittedName>
        <fullName evidence="1">Uncharacterized protein</fullName>
    </submittedName>
</protein>
<evidence type="ECO:0000313" key="1">
    <source>
        <dbReference type="EMBL" id="KAB7785956.1"/>
    </source>
</evidence>
<organism evidence="1 2">
    <name type="scientific">Methylorubrum populi</name>
    <dbReference type="NCBI Taxonomy" id="223967"/>
    <lineage>
        <taxon>Bacteria</taxon>
        <taxon>Pseudomonadati</taxon>
        <taxon>Pseudomonadota</taxon>
        <taxon>Alphaproteobacteria</taxon>
        <taxon>Hyphomicrobiales</taxon>
        <taxon>Methylobacteriaceae</taxon>
        <taxon>Methylorubrum</taxon>
    </lineage>
</organism>
<accession>A0A833J9D5</accession>
<reference evidence="1 2" key="1">
    <citation type="submission" date="2019-10" db="EMBL/GenBank/DDBJ databases">
        <title>Draft Genome Sequence of the Caffeine Degrading Methylotroph Methylorubrum populi PINKEL.</title>
        <authorList>
            <person name="Dawson S.C."/>
            <person name="Zhang X."/>
            <person name="Wright M.E."/>
            <person name="Sharma G."/>
            <person name="Langner J.T."/>
            <person name="Ditty J.L."/>
            <person name="Subuyuj G.A."/>
        </authorList>
    </citation>
    <scope>NUCLEOTIDE SEQUENCE [LARGE SCALE GENOMIC DNA]</scope>
    <source>
        <strain evidence="1 2">Pinkel</strain>
    </source>
</reference>
<dbReference type="AlphaFoldDB" id="A0A833J9D5"/>
<evidence type="ECO:0000313" key="2">
    <source>
        <dbReference type="Proteomes" id="UP000469949"/>
    </source>
</evidence>
<name>A0A833J9D5_9HYPH</name>
<comment type="caution">
    <text evidence="1">The sequence shown here is derived from an EMBL/GenBank/DDBJ whole genome shotgun (WGS) entry which is preliminary data.</text>
</comment>
<dbReference type="Proteomes" id="UP000469949">
    <property type="component" value="Unassembled WGS sequence"/>
</dbReference>
<sequence length="97" mass="10142">MKPNIAGRARLPQVRFAKWLRCVGLSQQSGGRMRLFTAGGGAGGGKRLAGFARPWSAGPDSVDAGGLRVHFRCAADDGVRPIEREAGGGGCRRSAYA</sequence>